<reference evidence="2 3" key="1">
    <citation type="submission" date="2024-03" db="EMBL/GenBank/DDBJ databases">
        <title>Human intestinal bacterial collection.</title>
        <authorList>
            <person name="Pauvert C."/>
            <person name="Hitch T.C.A."/>
            <person name="Clavel T."/>
        </authorList>
    </citation>
    <scope>NUCLEOTIDE SEQUENCE [LARGE SCALE GENOMIC DNA]</scope>
    <source>
        <strain evidence="2 3">CLA-JM-H38</strain>
    </source>
</reference>
<keyword evidence="1" id="KW-0472">Membrane</keyword>
<evidence type="ECO:0000313" key="2">
    <source>
        <dbReference type="EMBL" id="MEQ2470642.1"/>
    </source>
</evidence>
<dbReference type="Proteomes" id="UP001490816">
    <property type="component" value="Unassembled WGS sequence"/>
</dbReference>
<evidence type="ECO:0000256" key="1">
    <source>
        <dbReference type="SAM" id="Phobius"/>
    </source>
</evidence>
<name>A0ABV1FEC2_9FIRM</name>
<protein>
    <submittedName>
        <fullName evidence="2">Uncharacterized protein</fullName>
    </submittedName>
</protein>
<gene>
    <name evidence="2" type="ORF">WMO39_09950</name>
</gene>
<organism evidence="2 3">
    <name type="scientific">Ruminococcoides intestinale</name>
    <dbReference type="NCBI Taxonomy" id="3133162"/>
    <lineage>
        <taxon>Bacteria</taxon>
        <taxon>Bacillati</taxon>
        <taxon>Bacillota</taxon>
        <taxon>Clostridia</taxon>
        <taxon>Eubacteriales</taxon>
        <taxon>Oscillospiraceae</taxon>
        <taxon>Ruminococcoides</taxon>
    </lineage>
</organism>
<keyword evidence="3" id="KW-1185">Reference proteome</keyword>
<dbReference type="RefSeq" id="WP_252967928.1">
    <property type="nucleotide sequence ID" value="NZ_JBBMEZ010000032.1"/>
</dbReference>
<sequence length="235" mass="27858">MDKLIEWINSDIYSIVFTLITVLLSGVISLLISAVYFHVGNRNNLKMSVVYPIKRLLEEPCSTQNYKKLCSLSEEYSAKYFKKAEKKIILQMLEIYKEVSTYNEIWINADILFSYFEYTLKKNGIEPKVCPITDIDGNLIAYDYPLEVNYLVEDIVSVLEEQEKYFDPDECETSVIKLYRYYCENYYGANDIVFFSDYSYSQVLEMSKTKKKWDKTFDNMRKIKEKFFNLKIVCK</sequence>
<accession>A0ABV1FEC2</accession>
<keyword evidence="1" id="KW-1133">Transmembrane helix</keyword>
<feature type="transmembrane region" description="Helical" evidence="1">
    <location>
        <begin position="12"/>
        <end position="37"/>
    </location>
</feature>
<keyword evidence="1" id="KW-0812">Transmembrane</keyword>
<evidence type="ECO:0000313" key="3">
    <source>
        <dbReference type="Proteomes" id="UP001490816"/>
    </source>
</evidence>
<dbReference type="EMBL" id="JBBMEZ010000032">
    <property type="protein sequence ID" value="MEQ2470642.1"/>
    <property type="molecule type" value="Genomic_DNA"/>
</dbReference>
<proteinExistence type="predicted"/>
<comment type="caution">
    <text evidence="2">The sequence shown here is derived from an EMBL/GenBank/DDBJ whole genome shotgun (WGS) entry which is preliminary data.</text>
</comment>